<keyword evidence="2" id="KW-1185">Reference proteome</keyword>
<name>A0A5C3K9X9_COPMA</name>
<dbReference type="OrthoDB" id="3051727at2759"/>
<evidence type="ECO:0000313" key="2">
    <source>
        <dbReference type="Proteomes" id="UP000307440"/>
    </source>
</evidence>
<evidence type="ECO:0000313" key="1">
    <source>
        <dbReference type="EMBL" id="TFK16662.1"/>
    </source>
</evidence>
<accession>A0A5C3K9X9</accession>
<organism evidence="1 2">
    <name type="scientific">Coprinopsis marcescibilis</name>
    <name type="common">Agaric fungus</name>
    <name type="synonym">Psathyrella marcescibilis</name>
    <dbReference type="NCBI Taxonomy" id="230819"/>
    <lineage>
        <taxon>Eukaryota</taxon>
        <taxon>Fungi</taxon>
        <taxon>Dikarya</taxon>
        <taxon>Basidiomycota</taxon>
        <taxon>Agaricomycotina</taxon>
        <taxon>Agaricomycetes</taxon>
        <taxon>Agaricomycetidae</taxon>
        <taxon>Agaricales</taxon>
        <taxon>Agaricineae</taxon>
        <taxon>Psathyrellaceae</taxon>
        <taxon>Coprinopsis</taxon>
    </lineage>
</organism>
<gene>
    <name evidence="1" type="ORF">FA15DRAFT_606648</name>
</gene>
<reference evidence="1 2" key="1">
    <citation type="journal article" date="2019" name="Nat. Ecol. Evol.">
        <title>Megaphylogeny resolves global patterns of mushroom evolution.</title>
        <authorList>
            <person name="Varga T."/>
            <person name="Krizsan K."/>
            <person name="Foldi C."/>
            <person name="Dima B."/>
            <person name="Sanchez-Garcia M."/>
            <person name="Sanchez-Ramirez S."/>
            <person name="Szollosi G.J."/>
            <person name="Szarkandi J.G."/>
            <person name="Papp V."/>
            <person name="Albert L."/>
            <person name="Andreopoulos W."/>
            <person name="Angelini C."/>
            <person name="Antonin V."/>
            <person name="Barry K.W."/>
            <person name="Bougher N.L."/>
            <person name="Buchanan P."/>
            <person name="Buyck B."/>
            <person name="Bense V."/>
            <person name="Catcheside P."/>
            <person name="Chovatia M."/>
            <person name="Cooper J."/>
            <person name="Damon W."/>
            <person name="Desjardin D."/>
            <person name="Finy P."/>
            <person name="Geml J."/>
            <person name="Haridas S."/>
            <person name="Hughes K."/>
            <person name="Justo A."/>
            <person name="Karasinski D."/>
            <person name="Kautmanova I."/>
            <person name="Kiss B."/>
            <person name="Kocsube S."/>
            <person name="Kotiranta H."/>
            <person name="LaButti K.M."/>
            <person name="Lechner B.E."/>
            <person name="Liimatainen K."/>
            <person name="Lipzen A."/>
            <person name="Lukacs Z."/>
            <person name="Mihaltcheva S."/>
            <person name="Morgado L.N."/>
            <person name="Niskanen T."/>
            <person name="Noordeloos M.E."/>
            <person name="Ohm R.A."/>
            <person name="Ortiz-Santana B."/>
            <person name="Ovrebo C."/>
            <person name="Racz N."/>
            <person name="Riley R."/>
            <person name="Savchenko A."/>
            <person name="Shiryaev A."/>
            <person name="Soop K."/>
            <person name="Spirin V."/>
            <person name="Szebenyi C."/>
            <person name="Tomsovsky M."/>
            <person name="Tulloss R.E."/>
            <person name="Uehling J."/>
            <person name="Grigoriev I.V."/>
            <person name="Vagvolgyi C."/>
            <person name="Papp T."/>
            <person name="Martin F.M."/>
            <person name="Miettinen O."/>
            <person name="Hibbett D.S."/>
            <person name="Nagy L.G."/>
        </authorList>
    </citation>
    <scope>NUCLEOTIDE SEQUENCE [LARGE SCALE GENOMIC DNA]</scope>
    <source>
        <strain evidence="1 2">CBS 121175</strain>
    </source>
</reference>
<sequence length="125" mass="14273">RFCKVDVLLPGIMNLPYLNEGEINELEGLPVVPVLVLLLQKLQGWDDHLKCVEFHKHRKHTVDVEDIKDLLGRVGEMPVRLFRPWSERGLLGEQFVTASKARVKAFCARFPETTHLWAGLGFEVA</sequence>
<dbReference type="AlphaFoldDB" id="A0A5C3K9X9"/>
<protein>
    <submittedName>
        <fullName evidence="1">Uncharacterized protein</fullName>
    </submittedName>
</protein>
<dbReference type="Proteomes" id="UP000307440">
    <property type="component" value="Unassembled WGS sequence"/>
</dbReference>
<dbReference type="EMBL" id="ML210680">
    <property type="protein sequence ID" value="TFK16662.1"/>
    <property type="molecule type" value="Genomic_DNA"/>
</dbReference>
<feature type="non-terminal residue" evidence="1">
    <location>
        <position position="1"/>
    </location>
</feature>
<proteinExistence type="predicted"/>